<evidence type="ECO:0000256" key="3">
    <source>
        <dbReference type="ARBA" id="ARBA00022723"/>
    </source>
</evidence>
<evidence type="ECO:0000256" key="4">
    <source>
        <dbReference type="ARBA" id="ARBA00023004"/>
    </source>
</evidence>
<dbReference type="Proteomes" id="UP001317532">
    <property type="component" value="Chromosome"/>
</dbReference>
<proteinExistence type="inferred from homology"/>
<dbReference type="Gene3D" id="1.10.10.1590">
    <property type="entry name" value="NADH-quinone oxidoreductase subunit E"/>
    <property type="match status" value="1"/>
</dbReference>
<dbReference type="AlphaFoldDB" id="A0AAN2CAP2"/>
<reference evidence="8 9" key="1">
    <citation type="journal article" date="2022" name="ISME Commun">
        <title>Vulcanimicrobium alpinus gen. nov. sp. nov., the first cultivated representative of the candidate phylum 'Eremiobacterota', is a metabolically versatile aerobic anoxygenic phototroph.</title>
        <authorList>
            <person name="Yabe S."/>
            <person name="Muto K."/>
            <person name="Abe K."/>
            <person name="Yokota A."/>
            <person name="Staudigel H."/>
            <person name="Tebo B.M."/>
        </authorList>
    </citation>
    <scope>NUCLEOTIDE SEQUENCE [LARGE SCALE GENOMIC DNA]</scope>
    <source>
        <strain evidence="8 9">WC8-2</strain>
    </source>
</reference>
<comment type="similarity">
    <text evidence="1">Belongs to the complex I 24 kDa subunit family.</text>
</comment>
<name>A0AAN2CAP2_UNVUL</name>
<organism evidence="8 9">
    <name type="scientific">Vulcanimicrobium alpinum</name>
    <dbReference type="NCBI Taxonomy" id="3016050"/>
    <lineage>
        <taxon>Bacteria</taxon>
        <taxon>Bacillati</taxon>
        <taxon>Vulcanimicrobiota</taxon>
        <taxon>Vulcanimicrobiia</taxon>
        <taxon>Vulcanimicrobiales</taxon>
        <taxon>Vulcanimicrobiaceae</taxon>
        <taxon>Vulcanimicrobium</taxon>
    </lineage>
</organism>
<dbReference type="InterPro" id="IPR042128">
    <property type="entry name" value="NuoE_dom"/>
</dbReference>
<dbReference type="EMBL" id="AP025523">
    <property type="protein sequence ID" value="BDE07153.1"/>
    <property type="molecule type" value="Genomic_DNA"/>
</dbReference>
<evidence type="ECO:0000256" key="5">
    <source>
        <dbReference type="ARBA" id="ARBA00023014"/>
    </source>
</evidence>
<dbReference type="InterPro" id="IPR041921">
    <property type="entry name" value="NuoE_N"/>
</dbReference>
<evidence type="ECO:0000313" key="9">
    <source>
        <dbReference type="Proteomes" id="UP001317532"/>
    </source>
</evidence>
<dbReference type="Pfam" id="PF01257">
    <property type="entry name" value="2Fe-2S_thioredx"/>
    <property type="match status" value="1"/>
</dbReference>
<keyword evidence="2" id="KW-0001">2Fe-2S</keyword>
<protein>
    <recommendedName>
        <fullName evidence="10">NADH-quinone oxidoreductase subunit NuoE</fullName>
    </recommendedName>
</protein>
<dbReference type="Gene3D" id="3.40.30.10">
    <property type="entry name" value="Glutaredoxin"/>
    <property type="match status" value="1"/>
</dbReference>
<dbReference type="KEGG" id="vab:WPS_24290"/>
<dbReference type="InterPro" id="IPR002023">
    <property type="entry name" value="NuoE-like"/>
</dbReference>
<keyword evidence="4" id="KW-0408">Iron</keyword>
<evidence type="ECO:0000256" key="7">
    <source>
        <dbReference type="SAM" id="MobiDB-lite"/>
    </source>
</evidence>
<keyword evidence="5" id="KW-0411">Iron-sulfur</keyword>
<dbReference type="SUPFAM" id="SSF52833">
    <property type="entry name" value="Thioredoxin-like"/>
    <property type="match status" value="1"/>
</dbReference>
<dbReference type="CDD" id="cd03064">
    <property type="entry name" value="TRX_Fd_NuoE"/>
    <property type="match status" value="1"/>
</dbReference>
<keyword evidence="3" id="KW-0479">Metal-binding</keyword>
<evidence type="ECO:0000256" key="2">
    <source>
        <dbReference type="ARBA" id="ARBA00022714"/>
    </source>
</evidence>
<dbReference type="InterPro" id="IPR036249">
    <property type="entry name" value="Thioredoxin-like_sf"/>
</dbReference>
<dbReference type="GO" id="GO:0051537">
    <property type="term" value="F:2 iron, 2 sulfur cluster binding"/>
    <property type="evidence" value="ECO:0007669"/>
    <property type="project" value="UniProtKB-KW"/>
</dbReference>
<dbReference type="PANTHER" id="PTHR10371">
    <property type="entry name" value="NADH DEHYDROGENASE UBIQUINONE FLAVOPROTEIN 2, MITOCHONDRIAL"/>
    <property type="match status" value="1"/>
</dbReference>
<dbReference type="GO" id="GO:0003954">
    <property type="term" value="F:NADH dehydrogenase activity"/>
    <property type="evidence" value="ECO:0007669"/>
    <property type="project" value="TreeGrafter"/>
</dbReference>
<dbReference type="GO" id="GO:0046872">
    <property type="term" value="F:metal ion binding"/>
    <property type="evidence" value="ECO:0007669"/>
    <property type="project" value="UniProtKB-KW"/>
</dbReference>
<evidence type="ECO:0000313" key="8">
    <source>
        <dbReference type="EMBL" id="BDE07153.1"/>
    </source>
</evidence>
<dbReference type="RefSeq" id="WP_317994765.1">
    <property type="nucleotide sequence ID" value="NZ_AP025523.1"/>
</dbReference>
<dbReference type="PANTHER" id="PTHR10371:SF3">
    <property type="entry name" value="NADH DEHYDROGENASE [UBIQUINONE] FLAVOPROTEIN 2, MITOCHONDRIAL"/>
    <property type="match status" value="1"/>
</dbReference>
<evidence type="ECO:0008006" key="10">
    <source>
        <dbReference type="Google" id="ProtNLM"/>
    </source>
</evidence>
<comment type="cofactor">
    <cofactor evidence="6">
        <name>[2Fe-2S] cluster</name>
        <dbReference type="ChEBI" id="CHEBI:190135"/>
    </cofactor>
</comment>
<accession>A0AAN2CAP2</accession>
<dbReference type="PROSITE" id="PS01099">
    <property type="entry name" value="COMPLEX1_24K"/>
    <property type="match status" value="1"/>
</dbReference>
<feature type="region of interest" description="Disordered" evidence="7">
    <location>
        <begin position="204"/>
        <end position="228"/>
    </location>
</feature>
<evidence type="ECO:0000256" key="1">
    <source>
        <dbReference type="ARBA" id="ARBA00010643"/>
    </source>
</evidence>
<evidence type="ECO:0000256" key="6">
    <source>
        <dbReference type="ARBA" id="ARBA00034078"/>
    </source>
</evidence>
<sequence length="268" mass="29463">MSIAPLDGDTPAAAPWSPFAVREGNAFDALYARLQPEIAALIAQYEEKRSALIPLAQLFQDHEGYVSADAQAAIAHLVGETEATVESTISFYTLLFRKPVGKYMVQICRNLSCLLNGAAEIMDYARERLGIGHLETTDDGVFSYEEVECLAACDRAPCAQVNLEFVYDLTREKIDAMIDAMRAGTYEIAPLVQTARPVRTWRVDNNHGRKAPGARGVSDPNNAGGIGDPSGLKMFDLIVGKPRYEVRSDERLVHETTLRPELAEDGHH</sequence>
<gene>
    <name evidence="8" type="ORF">WPS_24290</name>
</gene>
<keyword evidence="9" id="KW-1185">Reference proteome</keyword>